<feature type="transmembrane region" description="Helical" evidence="7">
    <location>
        <begin position="47"/>
        <end position="70"/>
    </location>
</feature>
<evidence type="ECO:0000256" key="4">
    <source>
        <dbReference type="ARBA" id="ARBA00023136"/>
    </source>
</evidence>
<comment type="similarity">
    <text evidence="5">Belongs to the SAT4 family.</text>
</comment>
<comment type="caution">
    <text evidence="9">The sequence shown here is derived from an EMBL/GenBank/DDBJ whole genome shotgun (WGS) entry which is preliminary data.</text>
</comment>
<comment type="subcellular location">
    <subcellularLocation>
        <location evidence="1">Membrane</location>
        <topology evidence="1">Multi-pass membrane protein</topology>
    </subcellularLocation>
</comment>
<evidence type="ECO:0000313" key="9">
    <source>
        <dbReference type="EMBL" id="KAK8033663.1"/>
    </source>
</evidence>
<feature type="transmembrane region" description="Helical" evidence="7">
    <location>
        <begin position="90"/>
        <end position="119"/>
    </location>
</feature>
<evidence type="ECO:0000256" key="3">
    <source>
        <dbReference type="ARBA" id="ARBA00022989"/>
    </source>
</evidence>
<keyword evidence="2 7" id="KW-0812">Transmembrane</keyword>
<name>A0ABR1SJH0_9PEZI</name>
<feature type="compositionally biased region" description="Basic and acidic residues" evidence="6">
    <location>
        <begin position="285"/>
        <end position="318"/>
    </location>
</feature>
<feature type="compositionally biased region" description="Acidic residues" evidence="6">
    <location>
        <begin position="363"/>
        <end position="374"/>
    </location>
</feature>
<keyword evidence="3 7" id="KW-1133">Transmembrane helix</keyword>
<accession>A0ABR1SJH0</accession>
<reference evidence="9 10" key="1">
    <citation type="submission" date="2023-01" db="EMBL/GenBank/DDBJ databases">
        <title>Analysis of 21 Apiospora genomes using comparative genomics revels a genus with tremendous synthesis potential of carbohydrate active enzymes and secondary metabolites.</title>
        <authorList>
            <person name="Sorensen T."/>
        </authorList>
    </citation>
    <scope>NUCLEOTIDE SEQUENCE [LARGE SCALE GENOMIC DNA]</scope>
    <source>
        <strain evidence="9 10">CBS 20057</strain>
    </source>
</reference>
<dbReference type="Proteomes" id="UP001396898">
    <property type="component" value="Unassembled WGS sequence"/>
</dbReference>
<feature type="transmembrane region" description="Helical" evidence="7">
    <location>
        <begin position="210"/>
        <end position="230"/>
    </location>
</feature>
<evidence type="ECO:0000256" key="2">
    <source>
        <dbReference type="ARBA" id="ARBA00022692"/>
    </source>
</evidence>
<evidence type="ECO:0000256" key="1">
    <source>
        <dbReference type="ARBA" id="ARBA00004141"/>
    </source>
</evidence>
<protein>
    <recommendedName>
        <fullName evidence="8">Rhodopsin domain-containing protein</fullName>
    </recommendedName>
</protein>
<feature type="region of interest" description="Disordered" evidence="6">
    <location>
        <begin position="283"/>
        <end position="403"/>
    </location>
</feature>
<dbReference type="EMBL" id="JAQQWI010000006">
    <property type="protein sequence ID" value="KAK8033663.1"/>
    <property type="molecule type" value="Genomic_DNA"/>
</dbReference>
<organism evidence="9 10">
    <name type="scientific">Apiospora marii</name>
    <dbReference type="NCBI Taxonomy" id="335849"/>
    <lineage>
        <taxon>Eukaryota</taxon>
        <taxon>Fungi</taxon>
        <taxon>Dikarya</taxon>
        <taxon>Ascomycota</taxon>
        <taxon>Pezizomycotina</taxon>
        <taxon>Sordariomycetes</taxon>
        <taxon>Xylariomycetidae</taxon>
        <taxon>Amphisphaeriales</taxon>
        <taxon>Apiosporaceae</taxon>
        <taxon>Apiospora</taxon>
    </lineage>
</organism>
<feature type="compositionally biased region" description="Basic and acidic residues" evidence="6">
    <location>
        <begin position="375"/>
        <end position="389"/>
    </location>
</feature>
<sequence>MATFPIERDDQRAILAANVLMIAVPVVAVSLRLLSRRIAKRAFDISDYLMVAAVGVSASLSSISITGVLHCGLGYDHMMNIIKDYGPGPITLLLKLLIGLQFTWVISLSLCKISILILYRRLFPTPLIHWASLATSALIASWAIATIVAGCLICQPISKNWDLNMTGGHCGDQVLSFTVTGVINLITDVMVLVLPLRHLYKLQVPTQQRVVLVGVFSLGFLTCAVSAVRIHYLKSMDYTDLTFSMKYPNIFSGLEPSAAITLACIPLLRPLFRWTGGYSSTGTALHHEPKSSSTKHSENSHRTKDGVSDNVALERFDTHNNGGEDGSSQRRLRPEDVRHTAMATGHPRHGGSDGGSSLVAESLVEEEDGEEKGEEDGVQRRSGNHRLDRPGIMVRQQWDVTKQ</sequence>
<feature type="transmembrane region" description="Helical" evidence="7">
    <location>
        <begin position="178"/>
        <end position="198"/>
    </location>
</feature>
<dbReference type="PANTHER" id="PTHR33048:SF57">
    <property type="entry name" value="INTEGRAL MEMBRANE PROTEIN-RELATED"/>
    <property type="match status" value="1"/>
</dbReference>
<gene>
    <name evidence="9" type="ORF">PG991_003061</name>
</gene>
<feature type="domain" description="Rhodopsin" evidence="8">
    <location>
        <begin position="31"/>
        <end position="273"/>
    </location>
</feature>
<evidence type="ECO:0000313" key="10">
    <source>
        <dbReference type="Proteomes" id="UP001396898"/>
    </source>
</evidence>
<evidence type="ECO:0000256" key="6">
    <source>
        <dbReference type="SAM" id="MobiDB-lite"/>
    </source>
</evidence>
<feature type="transmembrane region" description="Helical" evidence="7">
    <location>
        <begin position="131"/>
        <end position="158"/>
    </location>
</feature>
<dbReference type="Pfam" id="PF20684">
    <property type="entry name" value="Fung_rhodopsin"/>
    <property type="match status" value="1"/>
</dbReference>
<keyword evidence="10" id="KW-1185">Reference proteome</keyword>
<dbReference type="InterPro" id="IPR049326">
    <property type="entry name" value="Rhodopsin_dom_fungi"/>
</dbReference>
<evidence type="ECO:0000259" key="8">
    <source>
        <dbReference type="Pfam" id="PF20684"/>
    </source>
</evidence>
<dbReference type="PANTHER" id="PTHR33048">
    <property type="entry name" value="PTH11-LIKE INTEGRAL MEMBRANE PROTEIN (AFU_ORTHOLOGUE AFUA_5G11245)"/>
    <property type="match status" value="1"/>
</dbReference>
<proteinExistence type="inferred from homology"/>
<dbReference type="InterPro" id="IPR052337">
    <property type="entry name" value="SAT4-like"/>
</dbReference>
<keyword evidence="4 7" id="KW-0472">Membrane</keyword>
<feature type="transmembrane region" description="Helical" evidence="7">
    <location>
        <begin position="13"/>
        <end position="35"/>
    </location>
</feature>
<evidence type="ECO:0000256" key="5">
    <source>
        <dbReference type="ARBA" id="ARBA00038359"/>
    </source>
</evidence>
<evidence type="ECO:0000256" key="7">
    <source>
        <dbReference type="SAM" id="Phobius"/>
    </source>
</evidence>